<dbReference type="InterPro" id="IPR010998">
    <property type="entry name" value="Integrase_recombinase_N"/>
</dbReference>
<name>A0ABU0AF03_9BACI</name>
<evidence type="ECO:0000256" key="2">
    <source>
        <dbReference type="PROSITE-ProRule" id="PRU01248"/>
    </source>
</evidence>
<dbReference type="InterPro" id="IPR044068">
    <property type="entry name" value="CB"/>
</dbReference>
<evidence type="ECO:0000313" key="5">
    <source>
        <dbReference type="Proteomes" id="UP001238088"/>
    </source>
</evidence>
<reference evidence="4 5" key="1">
    <citation type="submission" date="2023-07" db="EMBL/GenBank/DDBJ databases">
        <title>Genomic Encyclopedia of Type Strains, Phase IV (KMG-IV): sequencing the most valuable type-strain genomes for metagenomic binning, comparative biology and taxonomic classification.</title>
        <authorList>
            <person name="Goeker M."/>
        </authorList>
    </citation>
    <scope>NUCLEOTIDE SEQUENCE [LARGE SCALE GENOMIC DNA]</scope>
    <source>
        <strain evidence="4 5">DSM 23494</strain>
    </source>
</reference>
<gene>
    <name evidence="4" type="ORF">J2S17_000539</name>
</gene>
<evidence type="ECO:0000256" key="1">
    <source>
        <dbReference type="ARBA" id="ARBA00023125"/>
    </source>
</evidence>
<dbReference type="RefSeq" id="WP_307471634.1">
    <property type="nucleotide sequence ID" value="NZ_JAUSUB010000002.1"/>
</dbReference>
<evidence type="ECO:0000313" key="4">
    <source>
        <dbReference type="EMBL" id="MDQ0268670.1"/>
    </source>
</evidence>
<proteinExistence type="predicted"/>
<dbReference type="Gene3D" id="1.10.150.130">
    <property type="match status" value="1"/>
</dbReference>
<dbReference type="EMBL" id="JAUSUB010000002">
    <property type="protein sequence ID" value="MDQ0268670.1"/>
    <property type="molecule type" value="Genomic_DNA"/>
</dbReference>
<evidence type="ECO:0000259" key="3">
    <source>
        <dbReference type="PROSITE" id="PS51900"/>
    </source>
</evidence>
<accession>A0ABU0AF03</accession>
<comment type="caution">
    <text evidence="4">The sequence shown here is derived from an EMBL/GenBank/DDBJ whole genome shotgun (WGS) entry which is preliminary data.</text>
</comment>
<dbReference type="PROSITE" id="PS51900">
    <property type="entry name" value="CB"/>
    <property type="match status" value="1"/>
</dbReference>
<dbReference type="InterPro" id="IPR011010">
    <property type="entry name" value="DNA_brk_join_enz"/>
</dbReference>
<protein>
    <submittedName>
        <fullName evidence="4">Site-specific recombinase XerD</fullName>
    </submittedName>
</protein>
<keyword evidence="5" id="KW-1185">Reference proteome</keyword>
<dbReference type="SUPFAM" id="SSF56349">
    <property type="entry name" value="DNA breaking-rejoining enzymes"/>
    <property type="match status" value="1"/>
</dbReference>
<organism evidence="4 5">
    <name type="scientific">Cytobacillus purgationiresistens</name>
    <dbReference type="NCBI Taxonomy" id="863449"/>
    <lineage>
        <taxon>Bacteria</taxon>
        <taxon>Bacillati</taxon>
        <taxon>Bacillota</taxon>
        <taxon>Bacilli</taxon>
        <taxon>Bacillales</taxon>
        <taxon>Bacillaceae</taxon>
        <taxon>Cytobacillus</taxon>
    </lineage>
</organism>
<feature type="domain" description="Core-binding (CB)" evidence="3">
    <location>
        <begin position="1"/>
        <end position="66"/>
    </location>
</feature>
<sequence length="90" mass="10568">MKRAAENYQIYLDKFILKYFDDGILLENMKLRHVENFINKMHEQSYSPATIKRAYNIIGSSLDYAVSHNLIVRNVAKGDTLPKADKQERY</sequence>
<dbReference type="Proteomes" id="UP001238088">
    <property type="component" value="Unassembled WGS sequence"/>
</dbReference>
<keyword evidence="1 2" id="KW-0238">DNA-binding</keyword>